<dbReference type="InterPro" id="IPR004252">
    <property type="entry name" value="Probable_transposase_24"/>
</dbReference>
<dbReference type="Proteomes" id="UP001151760">
    <property type="component" value="Unassembled WGS sequence"/>
</dbReference>
<feature type="region of interest" description="Disordered" evidence="1">
    <location>
        <begin position="1"/>
        <end position="55"/>
    </location>
</feature>
<name>A0ABQ5A952_9ASTR</name>
<dbReference type="Pfam" id="PF03004">
    <property type="entry name" value="Transposase_24"/>
    <property type="match status" value="1"/>
</dbReference>
<feature type="compositionally biased region" description="Low complexity" evidence="1">
    <location>
        <begin position="17"/>
        <end position="36"/>
    </location>
</feature>
<dbReference type="PANTHER" id="PTHR33144:SF50">
    <property type="entry name" value="OS03G0714750 PROTEIN"/>
    <property type="match status" value="1"/>
</dbReference>
<gene>
    <name evidence="2" type="ORF">Tco_0819261</name>
</gene>
<evidence type="ECO:0000313" key="3">
    <source>
        <dbReference type="Proteomes" id="UP001151760"/>
    </source>
</evidence>
<accession>A0ABQ5A952</accession>
<reference evidence="2" key="2">
    <citation type="submission" date="2022-01" db="EMBL/GenBank/DDBJ databases">
        <authorList>
            <person name="Yamashiro T."/>
            <person name="Shiraishi A."/>
            <person name="Satake H."/>
            <person name="Nakayama K."/>
        </authorList>
    </citation>
    <scope>NUCLEOTIDE SEQUENCE</scope>
</reference>
<feature type="compositionally biased region" description="Polar residues" evidence="1">
    <location>
        <begin position="392"/>
        <end position="439"/>
    </location>
</feature>
<evidence type="ECO:0000256" key="1">
    <source>
        <dbReference type="SAM" id="MobiDB-lite"/>
    </source>
</evidence>
<organism evidence="2 3">
    <name type="scientific">Tanacetum coccineum</name>
    <dbReference type="NCBI Taxonomy" id="301880"/>
    <lineage>
        <taxon>Eukaryota</taxon>
        <taxon>Viridiplantae</taxon>
        <taxon>Streptophyta</taxon>
        <taxon>Embryophyta</taxon>
        <taxon>Tracheophyta</taxon>
        <taxon>Spermatophyta</taxon>
        <taxon>Magnoliopsida</taxon>
        <taxon>eudicotyledons</taxon>
        <taxon>Gunneridae</taxon>
        <taxon>Pentapetalae</taxon>
        <taxon>asterids</taxon>
        <taxon>campanulids</taxon>
        <taxon>Asterales</taxon>
        <taxon>Asteraceae</taxon>
        <taxon>Asteroideae</taxon>
        <taxon>Anthemideae</taxon>
        <taxon>Anthemidinae</taxon>
        <taxon>Tanacetum</taxon>
    </lineage>
</organism>
<evidence type="ECO:0000313" key="2">
    <source>
        <dbReference type="EMBL" id="GJS98091.1"/>
    </source>
</evidence>
<feature type="region of interest" description="Disordered" evidence="1">
    <location>
        <begin position="364"/>
        <end position="439"/>
    </location>
</feature>
<dbReference type="EMBL" id="BQNB010012015">
    <property type="protein sequence ID" value="GJS98091.1"/>
    <property type="molecule type" value="Genomic_DNA"/>
</dbReference>
<feature type="compositionally biased region" description="Basic residues" evidence="1">
    <location>
        <begin position="45"/>
        <end position="55"/>
    </location>
</feature>
<proteinExistence type="predicted"/>
<keyword evidence="3" id="KW-1185">Reference proteome</keyword>
<feature type="compositionally biased region" description="Basic and acidic residues" evidence="1">
    <location>
        <begin position="197"/>
        <end position="212"/>
    </location>
</feature>
<comment type="caution">
    <text evidence="2">The sequence shown here is derived from an EMBL/GenBank/DDBJ whole genome shotgun (WGS) entry which is preliminary data.</text>
</comment>
<feature type="region of interest" description="Disordered" evidence="1">
    <location>
        <begin position="197"/>
        <end position="217"/>
    </location>
</feature>
<reference evidence="2" key="1">
    <citation type="journal article" date="2022" name="Int. J. Mol. Sci.">
        <title>Draft Genome of Tanacetum Coccineum: Genomic Comparison of Closely Related Tanacetum-Family Plants.</title>
        <authorList>
            <person name="Yamashiro T."/>
            <person name="Shiraishi A."/>
            <person name="Nakayama K."/>
            <person name="Satake H."/>
        </authorList>
    </citation>
    <scope>NUCLEOTIDE SEQUENCE</scope>
</reference>
<sequence>MKRIRIFSSKDVEQPVGSITQTAAGSTTQAASRSASVGQASQQAPKKKVRGPTKKKATWNLKSHEKVVVTFNELAQPIGDEANELTKFLGTLVRMSQHIGIEYEEWRKVPEIKKEDLWSIVKEKFIFEPSETTEIKDWIMTDMSTKWKTWKHELKKSSYDSSLTVDEIVALQTDDRVDIGQFRTLVTSWFTEKKQVEAENKKRNRSKSDEPHITGSKSFARLCDEETQKNDGVPPSRGGMYCLTRTYQDGRVVNAKAGKVVEAIKTMGESGTAQETRTDGSPFWIDDDLAKVKGPERGGNIRCVGKFPAAKKRRVQDPQVPLLKAEVKGLRKDFMSLVAAVKEHIPGLNLSTLISRANTNMEGDDACNVPDNGLAHNPKNPRSAGASHHPKNSTSTATSAHPKNSRSTATSPHPKNPTSGTRPKNPTSGPSRQCYSYYR</sequence>
<dbReference type="PANTHER" id="PTHR33144">
    <property type="entry name" value="OS10G0409366 PROTEIN-RELATED"/>
    <property type="match status" value="1"/>
</dbReference>
<protein>
    <submittedName>
        <fullName evidence="2">Cytochrome c biogenesis protein CCS1, chloroplastic</fullName>
    </submittedName>
</protein>